<dbReference type="InterPro" id="IPR014140">
    <property type="entry name" value="DNA_helicase_suAddB"/>
</dbReference>
<feature type="binding site" evidence="14">
    <location>
        <position position="1132"/>
    </location>
    <ligand>
        <name>[4Fe-4S] cluster</name>
        <dbReference type="ChEBI" id="CHEBI:49883"/>
    </ligand>
</feature>
<organism evidence="16 18">
    <name type="scientific">Bacillus clarus</name>
    <dbReference type="NCBI Taxonomy" id="2338372"/>
    <lineage>
        <taxon>Bacteria</taxon>
        <taxon>Bacillati</taxon>
        <taxon>Bacillota</taxon>
        <taxon>Bacilli</taxon>
        <taxon>Bacillales</taxon>
        <taxon>Bacillaceae</taxon>
        <taxon>Bacillus</taxon>
        <taxon>Bacillus cereus group</taxon>
    </lineage>
</organism>
<dbReference type="Gene3D" id="6.10.140.1030">
    <property type="match status" value="1"/>
</dbReference>
<feature type="binding site" evidence="14">
    <location>
        <position position="1129"/>
    </location>
    <ligand>
        <name>[4Fe-4S] cluster</name>
        <dbReference type="ChEBI" id="CHEBI:49883"/>
    </ligand>
</feature>
<evidence type="ECO:0000256" key="11">
    <source>
        <dbReference type="ARBA" id="ARBA00023014"/>
    </source>
</evidence>
<keyword evidence="13 14" id="KW-0234">DNA repair</keyword>
<proteinExistence type="inferred from homology"/>
<reference evidence="16 18" key="1">
    <citation type="submission" date="2014-04" db="EMBL/GenBank/DDBJ databases">
        <authorList>
            <person name="Bishop-Lilly K.A."/>
            <person name="Broomall S.M."/>
            <person name="Chain P.S."/>
            <person name="Chertkov O."/>
            <person name="Coyne S.R."/>
            <person name="Daligault H.E."/>
            <person name="Davenport K.W."/>
            <person name="Erkkila T."/>
            <person name="Frey K.G."/>
            <person name="Gibbons H.S."/>
            <person name="Gu W."/>
            <person name="Jaissle J."/>
            <person name="Johnson S.L."/>
            <person name="Koroleva G.I."/>
            <person name="Ladner J.T."/>
            <person name="Lo C.-C."/>
            <person name="Minogue T.D."/>
            <person name="Munk C."/>
            <person name="Palacios G.F."/>
            <person name="Redden C.L."/>
            <person name="Rosenzweig C.N."/>
            <person name="Scholz M.B."/>
            <person name="Teshima H."/>
            <person name="Xu Y."/>
        </authorList>
    </citation>
    <scope>NUCLEOTIDE SEQUENCE [LARGE SCALE GENOMIC DNA]</scope>
    <source>
        <strain evidence="16 18">BHP</strain>
    </source>
</reference>
<name>A0A090YZ33_9BACI</name>
<dbReference type="EMBL" id="JMQC01000008">
    <property type="protein sequence ID" value="KFN04239.1"/>
    <property type="molecule type" value="Genomic_DNA"/>
</dbReference>
<dbReference type="Pfam" id="PF21445">
    <property type="entry name" value="ADDB_N"/>
    <property type="match status" value="1"/>
</dbReference>
<dbReference type="HAMAP" id="MF_01452">
    <property type="entry name" value="AddB_type1"/>
    <property type="match status" value="1"/>
</dbReference>
<dbReference type="GO" id="GO:0004386">
    <property type="term" value="F:helicase activity"/>
    <property type="evidence" value="ECO:0007669"/>
    <property type="project" value="UniProtKB-KW"/>
</dbReference>
<protein>
    <recommendedName>
        <fullName evidence="14">ATP-dependent helicase/deoxyribonuclease subunit B</fullName>
        <ecNumber evidence="14">3.1.-.-</ecNumber>
    </recommendedName>
    <alternativeName>
        <fullName evidence="14">ATP-dependent helicase/nuclease subunit AddB</fullName>
    </alternativeName>
</protein>
<comment type="subunit">
    <text evidence="14">Heterodimer of AddA and AddB.</text>
</comment>
<keyword evidence="19" id="KW-1185">Reference proteome</keyword>
<evidence type="ECO:0000256" key="10">
    <source>
        <dbReference type="ARBA" id="ARBA00023004"/>
    </source>
</evidence>
<evidence type="ECO:0000256" key="12">
    <source>
        <dbReference type="ARBA" id="ARBA00023125"/>
    </source>
</evidence>
<gene>
    <name evidence="14 16" type="primary">addB</name>
    <name evidence="17" type="ORF">D0U04_21200</name>
    <name evidence="16" type="ORF">DJ93_3614</name>
</gene>
<dbReference type="InterPro" id="IPR038726">
    <property type="entry name" value="PDDEXK_AddAB-type"/>
</dbReference>
<feature type="binding site" evidence="14">
    <location>
        <position position="805"/>
    </location>
    <ligand>
        <name>[4Fe-4S] cluster</name>
        <dbReference type="ChEBI" id="CHEBI:49883"/>
    </ligand>
</feature>
<dbReference type="EMBL" id="QVOD01000032">
    <property type="protein sequence ID" value="RFT64881.1"/>
    <property type="molecule type" value="Genomic_DNA"/>
</dbReference>
<comment type="cofactor">
    <cofactor evidence="14">
        <name>[4Fe-4S] cluster</name>
        <dbReference type="ChEBI" id="CHEBI:49883"/>
    </cofactor>
    <text evidence="14">Binds 1 [4Fe-4S] cluster.</text>
</comment>
<dbReference type="PANTHER" id="PTHR30591:SF1">
    <property type="entry name" value="RECBCD ENZYME SUBUNIT RECC"/>
    <property type="match status" value="1"/>
</dbReference>
<dbReference type="PATRIC" id="fig|1405.8.peg.3720"/>
<keyword evidence="8 14" id="KW-0269">Exonuclease</keyword>
<comment type="function">
    <text evidence="14">The heterodimer acts as both an ATP-dependent DNA helicase and an ATP-dependent, dual-direction single-stranded exonuclease. Recognizes the chi site generating a DNA molecule suitable for the initiation of homologous recombination. The AddB subunit has 5' -&gt; 3' nuclease activity but not helicase activity.</text>
</comment>
<dbReference type="Proteomes" id="UP000264294">
    <property type="component" value="Unassembled WGS sequence"/>
</dbReference>
<dbReference type="Gene3D" id="3.90.320.10">
    <property type="match status" value="1"/>
</dbReference>
<keyword evidence="1 14" id="KW-0004">4Fe-4S</keyword>
<comment type="similarity">
    <text evidence="14">Belongs to the helicase family. AddB/RexB type 1 subfamily.</text>
</comment>
<comment type="cofactor">
    <cofactor evidence="14">
        <name>Mg(2+)</name>
        <dbReference type="ChEBI" id="CHEBI:18420"/>
    </cofactor>
</comment>
<dbReference type="AlphaFoldDB" id="A0A090YZ33"/>
<comment type="caution">
    <text evidence="16">The sequence shown here is derived from an EMBL/GenBank/DDBJ whole genome shotgun (WGS) entry which is preliminary data.</text>
</comment>
<evidence type="ECO:0000256" key="14">
    <source>
        <dbReference type="HAMAP-Rule" id="MF_01452"/>
    </source>
</evidence>
<dbReference type="GO" id="GO:0003690">
    <property type="term" value="F:double-stranded DNA binding"/>
    <property type="evidence" value="ECO:0007669"/>
    <property type="project" value="UniProtKB-UniRule"/>
</dbReference>
<dbReference type="Gene3D" id="3.40.50.300">
    <property type="entry name" value="P-loop containing nucleotide triphosphate hydrolases"/>
    <property type="match status" value="4"/>
</dbReference>
<dbReference type="Pfam" id="PF12705">
    <property type="entry name" value="PDDEXK_1"/>
    <property type="match status" value="1"/>
</dbReference>
<evidence type="ECO:0000256" key="8">
    <source>
        <dbReference type="ARBA" id="ARBA00022839"/>
    </source>
</evidence>
<dbReference type="RefSeq" id="WP_042982418.1">
    <property type="nucleotide sequence ID" value="NZ_JMQC01000008.1"/>
</dbReference>
<keyword evidence="12 14" id="KW-0238">DNA-binding</keyword>
<evidence type="ECO:0000313" key="18">
    <source>
        <dbReference type="Proteomes" id="UP000029389"/>
    </source>
</evidence>
<dbReference type="GO" id="GO:0046872">
    <property type="term" value="F:metal ion binding"/>
    <property type="evidence" value="ECO:0007669"/>
    <property type="project" value="UniProtKB-KW"/>
</dbReference>
<evidence type="ECO:0000313" key="17">
    <source>
        <dbReference type="EMBL" id="RFT64881.1"/>
    </source>
</evidence>
<dbReference type="PANTHER" id="PTHR30591">
    <property type="entry name" value="RECBCD ENZYME SUBUNIT RECC"/>
    <property type="match status" value="1"/>
</dbReference>
<evidence type="ECO:0000313" key="16">
    <source>
        <dbReference type="EMBL" id="KFN04239.1"/>
    </source>
</evidence>
<dbReference type="EC" id="3.1.-.-" evidence="14"/>
<dbReference type="GO" id="GO:0008409">
    <property type="term" value="F:5'-3' exonuclease activity"/>
    <property type="evidence" value="ECO:0007669"/>
    <property type="project" value="UniProtKB-UniRule"/>
</dbReference>
<accession>A0A090YZ33</accession>
<evidence type="ECO:0000256" key="2">
    <source>
        <dbReference type="ARBA" id="ARBA00022722"/>
    </source>
</evidence>
<dbReference type="Proteomes" id="UP000029389">
    <property type="component" value="Unassembled WGS sequence"/>
</dbReference>
<evidence type="ECO:0000256" key="13">
    <source>
        <dbReference type="ARBA" id="ARBA00023204"/>
    </source>
</evidence>
<keyword evidence="9 14" id="KW-0067">ATP-binding</keyword>
<evidence type="ECO:0000256" key="3">
    <source>
        <dbReference type="ARBA" id="ARBA00022723"/>
    </source>
</evidence>
<evidence type="ECO:0000256" key="5">
    <source>
        <dbReference type="ARBA" id="ARBA00022763"/>
    </source>
</evidence>
<dbReference type="InterPro" id="IPR014017">
    <property type="entry name" value="DNA_helicase_UvrD-like_C"/>
</dbReference>
<keyword evidence="6 14" id="KW-0378">Hydrolase</keyword>
<reference evidence="17 19" key="2">
    <citation type="submission" date="2018-08" db="EMBL/GenBank/DDBJ databases">
        <title>Bacillus clarus sp. nov. strain PS00077A.</title>
        <authorList>
            <person name="Mendez Acevedo M."/>
            <person name="Carroll L."/>
            <person name="Mukherjee M."/>
            <person name="Wiedmann M."/>
            <person name="Kovac J."/>
        </authorList>
    </citation>
    <scope>NUCLEOTIDE SEQUENCE [LARGE SCALE GENOMIC DNA]</scope>
    <source>
        <strain evidence="17 19">PS00077A</strain>
    </source>
</reference>
<dbReference type="GO" id="GO:0051539">
    <property type="term" value="F:4 iron, 4 sulfur cluster binding"/>
    <property type="evidence" value="ECO:0007669"/>
    <property type="project" value="UniProtKB-KW"/>
</dbReference>
<dbReference type="InterPro" id="IPR027417">
    <property type="entry name" value="P-loop_NTPase"/>
</dbReference>
<keyword evidence="7 14" id="KW-0347">Helicase</keyword>
<keyword evidence="11 14" id="KW-0411">Iron-sulfur</keyword>
<evidence type="ECO:0000256" key="7">
    <source>
        <dbReference type="ARBA" id="ARBA00022806"/>
    </source>
</evidence>
<dbReference type="GO" id="GO:0000724">
    <property type="term" value="P:double-strand break repair via homologous recombination"/>
    <property type="evidence" value="ECO:0007669"/>
    <property type="project" value="UniProtKB-UniRule"/>
</dbReference>
<comment type="miscellaneous">
    <text evidence="14">Despite having conserved helicase domains, this subunit does not have helicase activity.</text>
</comment>
<keyword evidence="10 14" id="KW-0408">Iron</keyword>
<dbReference type="InterPro" id="IPR049035">
    <property type="entry name" value="ADDB_N"/>
</dbReference>
<evidence type="ECO:0000256" key="6">
    <source>
        <dbReference type="ARBA" id="ARBA00022801"/>
    </source>
</evidence>
<keyword evidence="4 14" id="KW-0547">Nucleotide-binding</keyword>
<evidence type="ECO:0000256" key="9">
    <source>
        <dbReference type="ARBA" id="ARBA00022840"/>
    </source>
</evidence>
<evidence type="ECO:0000259" key="15">
    <source>
        <dbReference type="PROSITE" id="PS51217"/>
    </source>
</evidence>
<dbReference type="PROSITE" id="PS51217">
    <property type="entry name" value="UVRD_HELICASE_CTER"/>
    <property type="match status" value="1"/>
</dbReference>
<dbReference type="FunFam" id="3.40.50.300:FF:001679">
    <property type="entry name" value="ATP-dependent helicase/deoxyribonuclease subunit B"/>
    <property type="match status" value="1"/>
</dbReference>
<dbReference type="STRING" id="1405.B7492_06285"/>
<sequence>MSLRFVIGRAGSGKSALCLREVQEELKQRPRGKTILYLVPEQMTFQTQQALIGNEDVRGSIRAQVFSFSRLAWKVLQEVGGASRLHIDEAGVHMLLRKIVESRKDGLYVFQKAAEQNGFFEHLGSMIAEFKRYNVTPSNVYEMWQQLDAHSSSAEQKLLANKVYDLQLLYDDFERALIGKYLDSEDYLQLLIEKLPQSEYVNDAEIYIDGFHSFSPQELEIMRQLMICGVRITITLTIDEKTLAQPVNELDLFYQTTLTYEKIKQVAREEKITIEKTIPLIEQPRFHSPALAHLEAHYEARPNEKFHGEASVTVSTAANLRAEVEGAAREIRRLVADENYRYRDVAVLLRNGESYYDVMRTLFTDYNIPHFIDEKRPMSHHPLVECIRSALEIISGNWRYDAVFRCIKTELLYPLDVRKEAMREEMDEFENYCLAYGVQGKRWTAEEPWMYRRYRSLDGVNGTITDSEREMEEKINRLRDVVRTPVIRMQKRLKRAGTVMQMCEAVYLFLEELDVPKKLEELRLRAEESGDFLFATDHDQVWEEVMSLLDTFVEMLGEEKMSLSMFTDVMTTGLEALQFANIPPSLDQVLVANIDRSRLSDIRATFVIGVNEGVIPAAPMDEGMLSDEERVVLSAAGVELAPTTRQTLLEEQFVMYQMVTRASEKLYISCPLADEEGKTLLASSFIKKIKRMFPDVKETFITNDVNDLSRSAQISYVATPEVTLSYVMQQLQTWKRYGFEGNLDFWWDVYNFYVTSDDWKQKSSRVLSSLFYRNRAQKLSTVVSRDLYGDKIKGSVSRMELFNRCAYAHFAQHGLSLRERDIFKLDAPDIGELFHAALKKIADKLLRENRTWADLSIKECEHLSALVIEEIAPLLQRQILLSSNRHFYLKQKLQQIIFRTSLILREHAKSSGFVPVDLEVPFGMGGTGSLPPMEFALPNGVKMEVVGRIDRVDKAEDESGTFLRIIDYKSSSRALDLTEVYYGLALQMLTYLDVVISNANTWMKKGGTASPAGVLYFHIHNPIVEMKGDASEEEIEKEILKKFKMKGLVLGDADVVRLMDNKLSTGSSDIISAGLKKDGSFSARSSIASEQEFNVLQKYVHHTFENIGKDITEGVIDIAPYKMGNKAACTFCNFKSVCQFDESLEDNQFRALKDMKDSEAMEKIREEVDGE</sequence>
<evidence type="ECO:0000313" key="19">
    <source>
        <dbReference type="Proteomes" id="UP000264294"/>
    </source>
</evidence>
<dbReference type="NCBIfam" id="TIGR02773">
    <property type="entry name" value="addB_Gpos"/>
    <property type="match status" value="1"/>
</dbReference>
<dbReference type="InterPro" id="IPR011604">
    <property type="entry name" value="PDDEXK-like_dom_sf"/>
</dbReference>
<keyword evidence="2 14" id="KW-0540">Nuclease</keyword>
<evidence type="ECO:0000256" key="4">
    <source>
        <dbReference type="ARBA" id="ARBA00022741"/>
    </source>
</evidence>
<dbReference type="FunFam" id="3.40.50.300:FF:001739">
    <property type="entry name" value="ATP-dependent helicase/deoxyribonuclease subunit B"/>
    <property type="match status" value="1"/>
</dbReference>
<feature type="binding site" evidence="14">
    <location>
        <position position="1138"/>
    </location>
    <ligand>
        <name>[4Fe-4S] cluster</name>
        <dbReference type="ChEBI" id="CHEBI:49883"/>
    </ligand>
</feature>
<evidence type="ECO:0000256" key="1">
    <source>
        <dbReference type="ARBA" id="ARBA00022485"/>
    </source>
</evidence>
<dbReference type="SUPFAM" id="SSF52540">
    <property type="entry name" value="P-loop containing nucleoside triphosphate hydrolases"/>
    <property type="match status" value="1"/>
</dbReference>
<keyword evidence="3 14" id="KW-0479">Metal-binding</keyword>
<feature type="domain" description="UvrD-like helicase C-terminal" evidence="15">
    <location>
        <begin position="281"/>
        <end position="587"/>
    </location>
</feature>
<dbReference type="FunFam" id="3.90.320.10:FF:000006">
    <property type="entry name" value="ATP-dependent helicase/deoxyribonuclease subunit B"/>
    <property type="match status" value="1"/>
</dbReference>
<dbReference type="GO" id="GO:0005524">
    <property type="term" value="F:ATP binding"/>
    <property type="evidence" value="ECO:0007669"/>
    <property type="project" value="UniProtKB-UniRule"/>
</dbReference>
<dbReference type="eggNOG" id="COG3857">
    <property type="taxonomic scope" value="Bacteria"/>
</dbReference>
<keyword evidence="5 14" id="KW-0227">DNA damage</keyword>